<gene>
    <name evidence="2" type="ORF">FZC34_00950</name>
</gene>
<dbReference type="InterPro" id="IPR011257">
    <property type="entry name" value="DNA_glycosylase"/>
</dbReference>
<sequence length="187" mass="22084">MERCFGSKSKIYADYHDNEWGVPLHDDRDHFELLILEGAHAGLSWEIVLNKRENYRNAFYNFDPKLVAEMTDEQLEDLLQNTGLIRNRLKIYSARKNAIVFLQIQKEFSSFDKYIWEFMNFKMVKNQWESFDDVPVTSIESDNLSKDLKKRGMSFVGSKIMYAYMQSAGMVNDHMITCPKWVVINEK</sequence>
<dbReference type="AlphaFoldDB" id="A0A5C0UFS0"/>
<accession>A0A5C0UFS0</accession>
<dbReference type="PANTHER" id="PTHR30037">
    <property type="entry name" value="DNA-3-METHYLADENINE GLYCOSYLASE 1"/>
    <property type="match status" value="1"/>
</dbReference>
<protein>
    <submittedName>
        <fullName evidence="2">DNA-3-methyladenine glycosylase I</fullName>
    </submittedName>
</protein>
<organism evidence="2 3">
    <name type="scientific">Candidatus Cytomitobacter primus</name>
    <dbReference type="NCBI Taxonomy" id="2066024"/>
    <lineage>
        <taxon>Bacteria</taxon>
        <taxon>Pseudomonadati</taxon>
        <taxon>Pseudomonadota</taxon>
        <taxon>Alphaproteobacteria</taxon>
        <taxon>Holosporales</taxon>
        <taxon>Holosporaceae</taxon>
        <taxon>Candidatus Cytomitobacter</taxon>
    </lineage>
</organism>
<evidence type="ECO:0000313" key="3">
    <source>
        <dbReference type="Proteomes" id="UP000325004"/>
    </source>
</evidence>
<dbReference type="SUPFAM" id="SSF48150">
    <property type="entry name" value="DNA-glycosylase"/>
    <property type="match status" value="1"/>
</dbReference>
<feature type="binding site" evidence="1">
    <location>
        <position position="178"/>
    </location>
    <ligand>
        <name>Zn(2+)</name>
        <dbReference type="ChEBI" id="CHEBI:29105"/>
    </ligand>
</feature>
<dbReference type="RefSeq" id="WP_148971599.1">
    <property type="nucleotide sequence ID" value="NZ_CP043316.1"/>
</dbReference>
<dbReference type="Gene3D" id="1.10.340.30">
    <property type="entry name" value="Hypothetical protein, domain 2"/>
    <property type="match status" value="1"/>
</dbReference>
<keyword evidence="1" id="KW-0862">Zinc</keyword>
<dbReference type="GO" id="GO:0046872">
    <property type="term" value="F:metal ion binding"/>
    <property type="evidence" value="ECO:0007669"/>
    <property type="project" value="UniProtKB-KW"/>
</dbReference>
<reference evidence="2 3" key="1">
    <citation type="submission" date="2019-08" db="EMBL/GenBank/DDBJ databases">
        <title>Highly reduced genomes of protist endosymbionts show evolutionary convergence.</title>
        <authorList>
            <person name="George E."/>
            <person name="Husnik F."/>
            <person name="Tashyreva D."/>
            <person name="Prokopchuk G."/>
            <person name="Horak A."/>
            <person name="Kwong W.K."/>
            <person name="Lukes J."/>
            <person name="Keeling P.J."/>
        </authorList>
    </citation>
    <scope>NUCLEOTIDE SEQUENCE [LARGE SCALE GENOMIC DNA]</scope>
    <source>
        <strain evidence="2">1604LC</strain>
    </source>
</reference>
<dbReference type="Proteomes" id="UP000325004">
    <property type="component" value="Chromosome"/>
</dbReference>
<dbReference type="KEGG" id="cpri:FZC34_00950"/>
<dbReference type="Pfam" id="PF03352">
    <property type="entry name" value="Adenine_glyco"/>
    <property type="match status" value="1"/>
</dbReference>
<dbReference type="PANTHER" id="PTHR30037:SF4">
    <property type="entry name" value="DNA-3-METHYLADENINE GLYCOSYLASE I"/>
    <property type="match status" value="1"/>
</dbReference>
<dbReference type="OrthoDB" id="9807664at2"/>
<dbReference type="GO" id="GO:0008725">
    <property type="term" value="F:DNA-3-methyladenine glycosylase activity"/>
    <property type="evidence" value="ECO:0007669"/>
    <property type="project" value="InterPro"/>
</dbReference>
<feature type="binding site" evidence="1">
    <location>
        <position position="16"/>
    </location>
    <ligand>
        <name>Zn(2+)</name>
        <dbReference type="ChEBI" id="CHEBI:29105"/>
    </ligand>
</feature>
<keyword evidence="3" id="KW-1185">Reference proteome</keyword>
<feature type="binding site" evidence="1">
    <location>
        <position position="4"/>
    </location>
    <ligand>
        <name>Zn(2+)</name>
        <dbReference type="ChEBI" id="CHEBI:29105"/>
    </ligand>
</feature>
<keyword evidence="1" id="KW-0479">Metal-binding</keyword>
<name>A0A5C0UFS0_9PROT</name>
<dbReference type="EMBL" id="CP043316">
    <property type="protein sequence ID" value="QEK38483.1"/>
    <property type="molecule type" value="Genomic_DNA"/>
</dbReference>
<dbReference type="InterPro" id="IPR005019">
    <property type="entry name" value="Adenine_glyco"/>
</dbReference>
<evidence type="ECO:0000313" key="2">
    <source>
        <dbReference type="EMBL" id="QEK38483.1"/>
    </source>
</evidence>
<dbReference type="InterPro" id="IPR052891">
    <property type="entry name" value="DNA-3mA_glycosylase"/>
</dbReference>
<dbReference type="GO" id="GO:0006284">
    <property type="term" value="P:base-excision repair"/>
    <property type="evidence" value="ECO:0007669"/>
    <property type="project" value="InterPro"/>
</dbReference>
<evidence type="ECO:0000256" key="1">
    <source>
        <dbReference type="PIRSR" id="PIRSR605019-1"/>
    </source>
</evidence>
<proteinExistence type="predicted"/>
<feature type="binding site" evidence="1">
    <location>
        <position position="174"/>
    </location>
    <ligand>
        <name>Zn(2+)</name>
        <dbReference type="ChEBI" id="CHEBI:29105"/>
    </ligand>
</feature>